<organism evidence="2 3">
    <name type="scientific">Penicillium olsonii</name>
    <dbReference type="NCBI Taxonomy" id="99116"/>
    <lineage>
        <taxon>Eukaryota</taxon>
        <taxon>Fungi</taxon>
        <taxon>Dikarya</taxon>
        <taxon>Ascomycota</taxon>
        <taxon>Pezizomycotina</taxon>
        <taxon>Eurotiomycetes</taxon>
        <taxon>Eurotiomycetidae</taxon>
        <taxon>Eurotiales</taxon>
        <taxon>Aspergillaceae</taxon>
        <taxon>Penicillium</taxon>
    </lineage>
</organism>
<dbReference type="AlphaFoldDB" id="A0A9W4HGK1"/>
<protein>
    <submittedName>
        <fullName evidence="2">Uncharacterized protein</fullName>
    </submittedName>
</protein>
<feature type="signal peptide" evidence="1">
    <location>
        <begin position="1"/>
        <end position="21"/>
    </location>
</feature>
<name>A0A9W4HGK1_PENOL</name>
<gene>
    <name evidence="2" type="ORF">POLS_LOCUS2063</name>
</gene>
<comment type="caution">
    <text evidence="2">The sequence shown here is derived from an EMBL/GenBank/DDBJ whole genome shotgun (WGS) entry which is preliminary data.</text>
</comment>
<dbReference type="Proteomes" id="UP001153618">
    <property type="component" value="Unassembled WGS sequence"/>
</dbReference>
<keyword evidence="1" id="KW-0732">Signal</keyword>
<sequence length="302" mass="33850">MQMFSTLLGLATLSCISTASATATNTLAKPAFTYDQLWNFQIAFWDSFLYPENVKQVKGNESTVFTPETQGRVDITRTFDGDELNREYIYGLFSDPSTVSLVGVPIAYHITQFVGNNNITSATTVVTFNSTTFGVTLPVTIDTWIQYNADGKIASYDATFRWFGYLLDTLLEGVAEKINGTSEKALAYVTDTLAKSICATSTSHCKGENQQYDDSDACYKYLTEKTRFGQPHELGRNTLLCRSIHEHMVQYRPEVHCEHIGPTGGGYCVDDMTYGQTVLQKYFNHSWIPYGYGQDQNIWVAN</sequence>
<dbReference type="OrthoDB" id="10010954at2759"/>
<proteinExistence type="predicted"/>
<dbReference type="EMBL" id="CAJVOS010000013">
    <property type="protein sequence ID" value="CAG8008666.1"/>
    <property type="molecule type" value="Genomic_DNA"/>
</dbReference>
<evidence type="ECO:0000313" key="3">
    <source>
        <dbReference type="Proteomes" id="UP001153618"/>
    </source>
</evidence>
<keyword evidence="3" id="KW-1185">Reference proteome</keyword>
<evidence type="ECO:0000256" key="1">
    <source>
        <dbReference type="SAM" id="SignalP"/>
    </source>
</evidence>
<reference evidence="2" key="1">
    <citation type="submission" date="2021-07" db="EMBL/GenBank/DDBJ databases">
        <authorList>
            <person name="Branca A.L. A."/>
        </authorList>
    </citation>
    <scope>NUCLEOTIDE SEQUENCE</scope>
</reference>
<feature type="chain" id="PRO_5040925372" evidence="1">
    <location>
        <begin position="22"/>
        <end position="302"/>
    </location>
</feature>
<accession>A0A9W4HGK1</accession>
<evidence type="ECO:0000313" key="2">
    <source>
        <dbReference type="EMBL" id="CAG8008666.1"/>
    </source>
</evidence>